<gene>
    <name evidence="3" type="ORF">IAR55_001044</name>
</gene>
<evidence type="ECO:0000256" key="2">
    <source>
        <dbReference type="SAM" id="MobiDB-lite"/>
    </source>
</evidence>
<sequence>MPGTDSQSHSQPQTRSNGPSTTTNSSTSALVPSTSSTKRLSTFNHKPNASSPARTPGGPVGGVGAAKEVISPGELCGFVDTLLAQLETRFDEMMDEMSNRIDHLETAIQDLMHGDIESNTVSPSPTPVKR</sequence>
<organism evidence="3 4">
    <name type="scientific">Kwoniella newhampshirensis</name>
    <dbReference type="NCBI Taxonomy" id="1651941"/>
    <lineage>
        <taxon>Eukaryota</taxon>
        <taxon>Fungi</taxon>
        <taxon>Dikarya</taxon>
        <taxon>Basidiomycota</taxon>
        <taxon>Agaricomycotina</taxon>
        <taxon>Tremellomycetes</taxon>
        <taxon>Tremellales</taxon>
        <taxon>Cryptococcaceae</taxon>
        <taxon>Kwoniella</taxon>
    </lineage>
</organism>
<evidence type="ECO:0008006" key="5">
    <source>
        <dbReference type="Google" id="ProtNLM"/>
    </source>
</evidence>
<comment type="similarity">
    <text evidence="1">Belongs to the HSBP1 family.</text>
</comment>
<feature type="compositionally biased region" description="Low complexity" evidence="2">
    <location>
        <begin position="14"/>
        <end position="37"/>
    </location>
</feature>
<keyword evidence="4" id="KW-1185">Reference proteome</keyword>
<feature type="compositionally biased region" description="Polar residues" evidence="2">
    <location>
        <begin position="38"/>
        <end position="53"/>
    </location>
</feature>
<dbReference type="RefSeq" id="XP_066805375.1">
    <property type="nucleotide sequence ID" value="XM_066944174.1"/>
</dbReference>
<comment type="caution">
    <text evidence="3">The sequence shown here is derived from an EMBL/GenBank/DDBJ whole genome shotgun (WGS) entry which is preliminary data.</text>
</comment>
<protein>
    <recommendedName>
        <fullName evidence="5">Heat shock factor-binding protein 1</fullName>
    </recommendedName>
</protein>
<dbReference type="GO" id="GO:0003714">
    <property type="term" value="F:transcription corepressor activity"/>
    <property type="evidence" value="ECO:0007669"/>
    <property type="project" value="InterPro"/>
</dbReference>
<reference evidence="3 4" key="1">
    <citation type="journal article" date="2024" name="bioRxiv">
        <title>Comparative genomics of Cryptococcus and Kwoniella reveals pathogenesis evolution and contrasting karyotype dynamics via intercentromeric recombination or chromosome fusion.</title>
        <authorList>
            <person name="Coelho M.A."/>
            <person name="David-Palma M."/>
            <person name="Shea T."/>
            <person name="Bowers K."/>
            <person name="McGinley-Smith S."/>
            <person name="Mohammad A.W."/>
            <person name="Gnirke A."/>
            <person name="Yurkov A.M."/>
            <person name="Nowrousian M."/>
            <person name="Sun S."/>
            <person name="Cuomo C.A."/>
            <person name="Heitman J."/>
        </authorList>
    </citation>
    <scope>NUCLEOTIDE SEQUENCE [LARGE SCALE GENOMIC DNA]</scope>
    <source>
        <strain evidence="3 4">CBS 13917</strain>
    </source>
</reference>
<accession>A0AAW0Z5B6</accession>
<evidence type="ECO:0000313" key="4">
    <source>
        <dbReference type="Proteomes" id="UP001388673"/>
    </source>
</evidence>
<dbReference type="InterPro" id="IPR009643">
    <property type="entry name" value="HS1-bd"/>
</dbReference>
<dbReference type="Gene3D" id="1.20.5.430">
    <property type="match status" value="1"/>
</dbReference>
<dbReference type="EMBL" id="JBCAWK010000002">
    <property type="protein sequence ID" value="KAK8865896.1"/>
    <property type="molecule type" value="Genomic_DNA"/>
</dbReference>
<dbReference type="GeneID" id="92178303"/>
<proteinExistence type="inferred from homology"/>
<evidence type="ECO:0000313" key="3">
    <source>
        <dbReference type="EMBL" id="KAK8865896.1"/>
    </source>
</evidence>
<feature type="region of interest" description="Disordered" evidence="2">
    <location>
        <begin position="1"/>
        <end position="66"/>
    </location>
</feature>
<evidence type="ECO:0000256" key="1">
    <source>
        <dbReference type="ARBA" id="ARBA00006349"/>
    </source>
</evidence>
<dbReference type="Proteomes" id="UP001388673">
    <property type="component" value="Unassembled WGS sequence"/>
</dbReference>
<dbReference type="KEGG" id="kne:92178303"/>
<feature type="compositionally biased region" description="Polar residues" evidence="2">
    <location>
        <begin position="1"/>
        <end position="13"/>
    </location>
</feature>
<dbReference type="AlphaFoldDB" id="A0AAW0Z5B6"/>
<dbReference type="Pfam" id="PF06825">
    <property type="entry name" value="HSBP1"/>
    <property type="match status" value="1"/>
</dbReference>
<name>A0AAW0Z5B6_9TREE</name>